<evidence type="ECO:0000256" key="2">
    <source>
        <dbReference type="ARBA" id="ARBA00042002"/>
    </source>
</evidence>
<dbReference type="PANTHER" id="PTHR21294:SF17">
    <property type="entry name" value="PROTEIN FIXA"/>
    <property type="match status" value="1"/>
</dbReference>
<name>A0A1S6ITM3_9FIRM</name>
<dbReference type="CDD" id="cd01714">
    <property type="entry name" value="ETF_beta"/>
    <property type="match status" value="1"/>
</dbReference>
<dbReference type="Gene3D" id="3.40.50.620">
    <property type="entry name" value="HUPs"/>
    <property type="match status" value="1"/>
</dbReference>
<evidence type="ECO:0000256" key="1">
    <source>
        <dbReference type="ARBA" id="ARBA00007557"/>
    </source>
</evidence>
<reference evidence="5 6" key="1">
    <citation type="journal article" date="2016" name="Int. J. Syst. Evol. Microbiol.">
        <title>Desulfotomaculum ferrireducens sp. nov., a moderately thermophilic sulfate-reducing and dissimilatory Fe(III)-reducing bacterium isolated from compost.</title>
        <authorList>
            <person name="Yang G."/>
            <person name="Guo J."/>
            <person name="Zhuang L."/>
            <person name="Yuan Y."/>
            <person name="Zhou S."/>
        </authorList>
    </citation>
    <scope>NUCLEOTIDE SEQUENCE [LARGE SCALE GENOMIC DNA]</scope>
    <source>
        <strain evidence="5 6">GSS09</strain>
    </source>
</reference>
<dbReference type="InterPro" id="IPR014729">
    <property type="entry name" value="Rossmann-like_a/b/a_fold"/>
</dbReference>
<dbReference type="SMART" id="SM00893">
    <property type="entry name" value="ETF"/>
    <property type="match status" value="1"/>
</dbReference>
<feature type="domain" description="Electron transfer flavoprotein alpha/beta-subunit N-terminal" evidence="4">
    <location>
        <begin position="22"/>
        <end position="213"/>
    </location>
</feature>
<dbReference type="Pfam" id="PF01012">
    <property type="entry name" value="ETF"/>
    <property type="match status" value="1"/>
</dbReference>
<evidence type="ECO:0000259" key="4">
    <source>
        <dbReference type="SMART" id="SM00893"/>
    </source>
</evidence>
<comment type="cofactor">
    <cofactor evidence="3">
        <name>AMP</name>
        <dbReference type="ChEBI" id="CHEBI:456215"/>
    </cofactor>
</comment>
<evidence type="ECO:0000313" key="6">
    <source>
        <dbReference type="Proteomes" id="UP000189464"/>
    </source>
</evidence>
<dbReference type="GO" id="GO:0009055">
    <property type="term" value="F:electron transfer activity"/>
    <property type="evidence" value="ECO:0007669"/>
    <property type="project" value="InterPro"/>
</dbReference>
<accession>A0A1S6ITM3</accession>
<sequence length="262" mass="27786">MNIVVLIKQVPGTDNVKLDPETGVMIRSGKDTIINPLDENALEEAIRIKNSHPNVKVTAVSMGPESAIKALKEAVAMGADAGVLISGRAFAGSDTIATAKALAATIKKLGPVDLVICGERATDGETGQTGAMIANYLDIPVQTYVSSVEIQQAGVVVKRTVEGGFERVEVPFPVLITVNKDINEPGFPTLAGKLRAKQVEITIWRPEELGLDKSELGLVGSPTRVVKVFSPKLARDTILHKADGTTGPVDELMKFLAAKEVL</sequence>
<comment type="similarity">
    <text evidence="1">Belongs to the ETF beta-subunit/FixA family.</text>
</comment>
<evidence type="ECO:0000313" key="5">
    <source>
        <dbReference type="EMBL" id="AQS58125.1"/>
    </source>
</evidence>
<dbReference type="InterPro" id="IPR012255">
    <property type="entry name" value="ETF_b"/>
</dbReference>
<dbReference type="KEGG" id="dfg:B0537_02860"/>
<dbReference type="AlphaFoldDB" id="A0A1S6ITM3"/>
<dbReference type="OrthoDB" id="9804960at2"/>
<dbReference type="STRING" id="1833852.B0537_02860"/>
<dbReference type="InterPro" id="IPR014730">
    <property type="entry name" value="ETF_a/b_N"/>
</dbReference>
<protein>
    <recommendedName>
        <fullName evidence="2">Electron transfer flavoprotein small subunit</fullName>
    </recommendedName>
</protein>
<dbReference type="PANTHER" id="PTHR21294">
    <property type="entry name" value="ELECTRON TRANSFER FLAVOPROTEIN BETA-SUBUNIT"/>
    <property type="match status" value="1"/>
</dbReference>
<gene>
    <name evidence="5" type="ORF">B0537_02860</name>
</gene>
<dbReference type="PIRSF" id="PIRSF000090">
    <property type="entry name" value="Beta-ETF"/>
    <property type="match status" value="1"/>
</dbReference>
<dbReference type="InterPro" id="IPR000049">
    <property type="entry name" value="ET-Flavoprotein_bsu_CS"/>
</dbReference>
<dbReference type="InterPro" id="IPR033948">
    <property type="entry name" value="ETF_beta_N"/>
</dbReference>
<dbReference type="EMBL" id="CP019698">
    <property type="protein sequence ID" value="AQS58125.1"/>
    <property type="molecule type" value="Genomic_DNA"/>
</dbReference>
<dbReference type="Proteomes" id="UP000189464">
    <property type="component" value="Chromosome"/>
</dbReference>
<organism evidence="5 6">
    <name type="scientific">Desulforamulus ferrireducens</name>
    <dbReference type="NCBI Taxonomy" id="1833852"/>
    <lineage>
        <taxon>Bacteria</taxon>
        <taxon>Bacillati</taxon>
        <taxon>Bacillota</taxon>
        <taxon>Clostridia</taxon>
        <taxon>Eubacteriales</taxon>
        <taxon>Peptococcaceae</taxon>
        <taxon>Desulforamulus</taxon>
    </lineage>
</organism>
<evidence type="ECO:0000256" key="3">
    <source>
        <dbReference type="ARBA" id="ARBA00049933"/>
    </source>
</evidence>
<dbReference type="SUPFAM" id="SSF52402">
    <property type="entry name" value="Adenine nucleotide alpha hydrolases-like"/>
    <property type="match status" value="1"/>
</dbReference>
<dbReference type="PROSITE" id="PS01065">
    <property type="entry name" value="ETF_BETA"/>
    <property type="match status" value="1"/>
</dbReference>
<proteinExistence type="inferred from homology"/>
<keyword evidence="6" id="KW-1185">Reference proteome</keyword>